<feature type="compositionally biased region" description="Low complexity" evidence="1">
    <location>
        <begin position="120"/>
        <end position="144"/>
    </location>
</feature>
<evidence type="ECO:0000256" key="1">
    <source>
        <dbReference type="SAM" id="MobiDB-lite"/>
    </source>
</evidence>
<organism evidence="3 4">
    <name type="scientific">Penicillium cosmopolitanum</name>
    <dbReference type="NCBI Taxonomy" id="1131564"/>
    <lineage>
        <taxon>Eukaryota</taxon>
        <taxon>Fungi</taxon>
        <taxon>Dikarya</taxon>
        <taxon>Ascomycota</taxon>
        <taxon>Pezizomycotina</taxon>
        <taxon>Eurotiomycetes</taxon>
        <taxon>Eurotiomycetidae</taxon>
        <taxon>Eurotiales</taxon>
        <taxon>Aspergillaceae</taxon>
        <taxon>Penicillium</taxon>
    </lineage>
</organism>
<feature type="compositionally biased region" description="Basic and acidic residues" evidence="1">
    <location>
        <begin position="242"/>
        <end position="275"/>
    </location>
</feature>
<gene>
    <name evidence="3" type="ORF">N7509_012387</name>
</gene>
<name>A0A9W9VEL4_9EURO</name>
<feature type="region of interest" description="Disordered" evidence="1">
    <location>
        <begin position="120"/>
        <end position="155"/>
    </location>
</feature>
<protein>
    <submittedName>
        <fullName evidence="3">Uncharacterized protein</fullName>
    </submittedName>
</protein>
<sequence length="275" mass="29934">MRATSILSLLSCLAYSPLASAWIYTWHSPNDTLLSYQGAEPLACKSMNNPVGNVFNWEPQDGHWCIFMYSNSNCSDENVGYTCKDWEWASHASTKHILSFQVTNNTSSFSATATSSISATQTSTSISSTATSTTPSAATATATSEPTGSNSKASLSGGAIAGIVLRWLLLELSSSFCAGDDEKNNAQKIDNTRTESATGMVELPSSHPEEEHSYISEKPRSRQETLRELKGSTAASEIGPGTERHELHSPVVERHELYTERYELDSTHPDLEKKP</sequence>
<accession>A0A9W9VEL4</accession>
<reference evidence="3" key="2">
    <citation type="journal article" date="2023" name="IMA Fungus">
        <title>Comparative genomic study of the Penicillium genus elucidates a diverse pangenome and 15 lateral gene transfer events.</title>
        <authorList>
            <person name="Petersen C."/>
            <person name="Sorensen T."/>
            <person name="Nielsen M.R."/>
            <person name="Sondergaard T.E."/>
            <person name="Sorensen J.L."/>
            <person name="Fitzpatrick D.A."/>
            <person name="Frisvad J.C."/>
            <person name="Nielsen K.L."/>
        </authorList>
    </citation>
    <scope>NUCLEOTIDE SEQUENCE</scope>
    <source>
        <strain evidence="3">IBT 29677</strain>
    </source>
</reference>
<evidence type="ECO:0000313" key="3">
    <source>
        <dbReference type="EMBL" id="KAJ5379268.1"/>
    </source>
</evidence>
<dbReference type="AlphaFoldDB" id="A0A9W9VEL4"/>
<comment type="caution">
    <text evidence="3">The sequence shown here is derived from an EMBL/GenBank/DDBJ whole genome shotgun (WGS) entry which is preliminary data.</text>
</comment>
<feature type="compositionally biased region" description="Polar residues" evidence="1">
    <location>
        <begin position="145"/>
        <end position="154"/>
    </location>
</feature>
<dbReference type="RefSeq" id="XP_056483054.1">
    <property type="nucleotide sequence ID" value="XM_056637024.1"/>
</dbReference>
<dbReference type="OrthoDB" id="4362982at2759"/>
<feature type="signal peptide" evidence="2">
    <location>
        <begin position="1"/>
        <end position="21"/>
    </location>
</feature>
<dbReference type="GeneID" id="81376004"/>
<feature type="region of interest" description="Disordered" evidence="1">
    <location>
        <begin position="180"/>
        <end position="275"/>
    </location>
</feature>
<feature type="compositionally biased region" description="Basic and acidic residues" evidence="1">
    <location>
        <begin position="207"/>
        <end position="230"/>
    </location>
</feature>
<feature type="compositionally biased region" description="Basic and acidic residues" evidence="1">
    <location>
        <begin position="180"/>
        <end position="193"/>
    </location>
</feature>
<keyword evidence="2" id="KW-0732">Signal</keyword>
<evidence type="ECO:0000313" key="4">
    <source>
        <dbReference type="Proteomes" id="UP001147747"/>
    </source>
</evidence>
<reference evidence="3" key="1">
    <citation type="submission" date="2022-12" db="EMBL/GenBank/DDBJ databases">
        <authorList>
            <person name="Petersen C."/>
        </authorList>
    </citation>
    <scope>NUCLEOTIDE SEQUENCE</scope>
    <source>
        <strain evidence="3">IBT 29677</strain>
    </source>
</reference>
<feature type="chain" id="PRO_5040950637" evidence="2">
    <location>
        <begin position="22"/>
        <end position="275"/>
    </location>
</feature>
<dbReference type="Proteomes" id="UP001147747">
    <property type="component" value="Unassembled WGS sequence"/>
</dbReference>
<keyword evidence="4" id="KW-1185">Reference proteome</keyword>
<proteinExistence type="predicted"/>
<dbReference type="EMBL" id="JAPZBU010000011">
    <property type="protein sequence ID" value="KAJ5379268.1"/>
    <property type="molecule type" value="Genomic_DNA"/>
</dbReference>
<evidence type="ECO:0000256" key="2">
    <source>
        <dbReference type="SAM" id="SignalP"/>
    </source>
</evidence>